<keyword evidence="1" id="KW-0472">Membrane</keyword>
<evidence type="ECO:0000313" key="4">
    <source>
        <dbReference type="Proteomes" id="UP000263486"/>
    </source>
</evidence>
<protein>
    <submittedName>
        <fullName evidence="3">DUF642 domain-containing protein</fullName>
    </submittedName>
</protein>
<dbReference type="EMBL" id="QUAJ01000010">
    <property type="protein sequence ID" value="REI41473.1"/>
    <property type="molecule type" value="Genomic_DNA"/>
</dbReference>
<evidence type="ECO:0000313" key="3">
    <source>
        <dbReference type="EMBL" id="REI41473.1"/>
    </source>
</evidence>
<comment type="caution">
    <text evidence="3">The sequence shown here is derived from an EMBL/GenBank/DDBJ whole genome shotgun (WGS) entry which is preliminary data.</text>
</comment>
<dbReference type="InterPro" id="IPR012902">
    <property type="entry name" value="N_methyl_site"/>
</dbReference>
<keyword evidence="1" id="KW-1133">Transmembrane helix</keyword>
<dbReference type="Gene3D" id="2.60.120.260">
    <property type="entry name" value="Galactose-binding domain-like"/>
    <property type="match status" value="1"/>
</dbReference>
<dbReference type="RefSeq" id="WP_114642218.1">
    <property type="nucleotide sequence ID" value="NZ_JAACIO010000011.1"/>
</dbReference>
<keyword evidence="4" id="KW-1185">Reference proteome</keyword>
<sequence>MDNTHSSDSYKKNRGFTMIELLVVIGIIGLLSTTLVPKLRKELAKGKVAKVQHKLGLIRSKLSIDSNFSEEFPDLVNDDNLRNKFDIHSTEAFSSENGSYGETDRVVGIRDNQGGWFYNRTKGEIYANLPNGAYTYDTVYEIWKGEGFVTLEDLQNLEDVGNTVAMGVDENGKYINNPSFESLPRTVNTWSLFNEDEIEHWQTTATDGQIEVWNDGFQGVNAVEGDYFLELNANQVASLYQDIVTIPGTTLVWSVSHRGRTGTDTAALSVGGSGGDLDLQETMTTGNDGWVTYTQEYVVPEGQTVTRFSLDSIDSASSSLSVGNLIDNFTVSVKLDE</sequence>
<accession>A0ABX9KI19</accession>
<feature type="transmembrane region" description="Helical" evidence="1">
    <location>
        <begin position="15"/>
        <end position="36"/>
    </location>
</feature>
<gene>
    <name evidence="3" type="ORF">DYH56_06845</name>
</gene>
<dbReference type="Proteomes" id="UP000263486">
    <property type="component" value="Unassembled WGS sequence"/>
</dbReference>
<keyword evidence="1" id="KW-0812">Transmembrane</keyword>
<dbReference type="InterPro" id="IPR045584">
    <property type="entry name" value="Pilin-like"/>
</dbReference>
<evidence type="ECO:0000256" key="1">
    <source>
        <dbReference type="SAM" id="Phobius"/>
    </source>
</evidence>
<dbReference type="InterPro" id="IPR006946">
    <property type="entry name" value="DGR2-like_dom"/>
</dbReference>
<reference evidence="3 4" key="1">
    <citation type="submission" date="2018-08" db="EMBL/GenBank/DDBJ databases">
        <title>Draft genome sequence of Psychrilyobacter sp. strain SD5 isolated from Black Sea water.</title>
        <authorList>
            <person name="Yadav S."/>
            <person name="Villanueva L."/>
            <person name="Damste J.S.S."/>
        </authorList>
    </citation>
    <scope>NUCLEOTIDE SEQUENCE [LARGE SCALE GENOMIC DNA]</scope>
    <source>
        <strain evidence="3 4">SD5</strain>
    </source>
</reference>
<dbReference type="SUPFAM" id="SSF54523">
    <property type="entry name" value="Pili subunits"/>
    <property type="match status" value="1"/>
</dbReference>
<name>A0ABX9KI19_9FUSO</name>
<dbReference type="Gene3D" id="3.30.700.10">
    <property type="entry name" value="Glycoprotein, Type 4 Pilin"/>
    <property type="match status" value="1"/>
</dbReference>
<dbReference type="NCBIfam" id="TIGR02532">
    <property type="entry name" value="IV_pilin_GFxxxE"/>
    <property type="match status" value="1"/>
</dbReference>
<organism evidence="3 4">
    <name type="scientific">Psychrilyobacter piezotolerans</name>
    <dbReference type="NCBI Taxonomy" id="2293438"/>
    <lineage>
        <taxon>Bacteria</taxon>
        <taxon>Fusobacteriati</taxon>
        <taxon>Fusobacteriota</taxon>
        <taxon>Fusobacteriia</taxon>
        <taxon>Fusobacteriales</taxon>
        <taxon>Fusobacteriaceae</taxon>
        <taxon>Psychrilyobacter</taxon>
    </lineage>
</organism>
<dbReference type="Pfam" id="PF04862">
    <property type="entry name" value="DUF642"/>
    <property type="match status" value="1"/>
</dbReference>
<feature type="domain" description="DUF642" evidence="2">
    <location>
        <begin position="174"/>
        <end position="331"/>
    </location>
</feature>
<evidence type="ECO:0000259" key="2">
    <source>
        <dbReference type="Pfam" id="PF04862"/>
    </source>
</evidence>
<proteinExistence type="predicted"/>
<dbReference type="Pfam" id="PF07963">
    <property type="entry name" value="N_methyl"/>
    <property type="match status" value="1"/>
</dbReference>